<evidence type="ECO:0000313" key="1">
    <source>
        <dbReference type="EMBL" id="ETN75898.1"/>
    </source>
</evidence>
<dbReference type="OrthoDB" id="5856025at2759"/>
<dbReference type="AlphaFoldDB" id="W2T1X9"/>
<evidence type="ECO:0008006" key="3">
    <source>
        <dbReference type="Google" id="ProtNLM"/>
    </source>
</evidence>
<accession>W2T1X9</accession>
<dbReference type="EMBL" id="KI660266">
    <property type="protein sequence ID" value="ETN75898.1"/>
    <property type="molecule type" value="Genomic_DNA"/>
</dbReference>
<dbReference type="Proteomes" id="UP000053676">
    <property type="component" value="Unassembled WGS sequence"/>
</dbReference>
<keyword evidence="2" id="KW-1185">Reference proteome</keyword>
<organism evidence="1 2">
    <name type="scientific">Necator americanus</name>
    <name type="common">Human hookworm</name>
    <dbReference type="NCBI Taxonomy" id="51031"/>
    <lineage>
        <taxon>Eukaryota</taxon>
        <taxon>Metazoa</taxon>
        <taxon>Ecdysozoa</taxon>
        <taxon>Nematoda</taxon>
        <taxon>Chromadorea</taxon>
        <taxon>Rhabditida</taxon>
        <taxon>Rhabditina</taxon>
        <taxon>Rhabditomorpha</taxon>
        <taxon>Strongyloidea</taxon>
        <taxon>Ancylostomatidae</taxon>
        <taxon>Bunostominae</taxon>
        <taxon>Necator</taxon>
    </lineage>
</organism>
<sequence>MIRRNEDLPKEYDYNIPKLYKDHKNRKVIAQGGEMVADYCPYYRIFSRSARCFSLHKGVKVRKKLRTTTYHLNVGCYETSCKENLLHVKVQSSKFYPCYYTGQLVHVEKFSVTFVTFL</sequence>
<protein>
    <recommendedName>
        <fullName evidence="3">Leishmanolysin-like peptidase</fullName>
    </recommendedName>
</protein>
<proteinExistence type="predicted"/>
<reference evidence="2" key="1">
    <citation type="journal article" date="2014" name="Nat. Genet.">
        <title>Genome of the human hookworm Necator americanus.</title>
        <authorList>
            <person name="Tang Y.T."/>
            <person name="Gao X."/>
            <person name="Rosa B.A."/>
            <person name="Abubucker S."/>
            <person name="Hallsworth-Pepin K."/>
            <person name="Martin J."/>
            <person name="Tyagi R."/>
            <person name="Heizer E."/>
            <person name="Zhang X."/>
            <person name="Bhonagiri-Palsikar V."/>
            <person name="Minx P."/>
            <person name="Warren W.C."/>
            <person name="Wang Q."/>
            <person name="Zhan B."/>
            <person name="Hotez P.J."/>
            <person name="Sternberg P.W."/>
            <person name="Dougall A."/>
            <person name="Gaze S.T."/>
            <person name="Mulvenna J."/>
            <person name="Sotillo J."/>
            <person name="Ranganathan S."/>
            <person name="Rabelo E.M."/>
            <person name="Wilson R.K."/>
            <person name="Felgner P.L."/>
            <person name="Bethony J."/>
            <person name="Hawdon J.M."/>
            <person name="Gasser R.B."/>
            <person name="Loukas A."/>
            <person name="Mitreva M."/>
        </authorList>
    </citation>
    <scope>NUCLEOTIDE SEQUENCE [LARGE SCALE GENOMIC DNA]</scope>
</reference>
<dbReference type="KEGG" id="nai:NECAME_12072"/>
<dbReference type="SUPFAM" id="SSF55486">
    <property type="entry name" value="Metalloproteases ('zincins'), catalytic domain"/>
    <property type="match status" value="1"/>
</dbReference>
<gene>
    <name evidence="1" type="ORF">NECAME_12072</name>
</gene>
<name>W2T1X9_NECAM</name>
<evidence type="ECO:0000313" key="2">
    <source>
        <dbReference type="Proteomes" id="UP000053676"/>
    </source>
</evidence>